<feature type="transmembrane region" description="Helical" evidence="6">
    <location>
        <begin position="30"/>
        <end position="47"/>
    </location>
</feature>
<dbReference type="GO" id="GO:0022857">
    <property type="term" value="F:transmembrane transporter activity"/>
    <property type="evidence" value="ECO:0007669"/>
    <property type="project" value="TreeGrafter"/>
</dbReference>
<evidence type="ECO:0000256" key="1">
    <source>
        <dbReference type="ARBA" id="ARBA00004141"/>
    </source>
</evidence>
<evidence type="ECO:0000256" key="3">
    <source>
        <dbReference type="ARBA" id="ARBA00022692"/>
    </source>
</evidence>
<feature type="transmembrane region" description="Helical" evidence="6">
    <location>
        <begin position="6"/>
        <end position="23"/>
    </location>
</feature>
<evidence type="ECO:0000256" key="5">
    <source>
        <dbReference type="ARBA" id="ARBA00023136"/>
    </source>
</evidence>
<proteinExistence type="predicted"/>
<dbReference type="EMBL" id="JABAYA010000061">
    <property type="protein sequence ID" value="KAF7727247.1"/>
    <property type="molecule type" value="Genomic_DNA"/>
</dbReference>
<keyword evidence="4 6" id="KW-1133">Transmembrane helix</keyword>
<dbReference type="Gene3D" id="1.20.1250.20">
    <property type="entry name" value="MFS general substrate transporter like domains"/>
    <property type="match status" value="1"/>
</dbReference>
<organism evidence="7 8">
    <name type="scientific">Apophysomyces ossiformis</name>
    <dbReference type="NCBI Taxonomy" id="679940"/>
    <lineage>
        <taxon>Eukaryota</taxon>
        <taxon>Fungi</taxon>
        <taxon>Fungi incertae sedis</taxon>
        <taxon>Mucoromycota</taxon>
        <taxon>Mucoromycotina</taxon>
        <taxon>Mucoromycetes</taxon>
        <taxon>Mucorales</taxon>
        <taxon>Mucorineae</taxon>
        <taxon>Mucoraceae</taxon>
        <taxon>Apophysomyces</taxon>
    </lineage>
</organism>
<dbReference type="SUPFAM" id="SSF103473">
    <property type="entry name" value="MFS general substrate transporter"/>
    <property type="match status" value="1"/>
</dbReference>
<keyword evidence="8" id="KW-1185">Reference proteome</keyword>
<keyword evidence="5 6" id="KW-0472">Membrane</keyword>
<feature type="transmembrane region" description="Helical" evidence="6">
    <location>
        <begin position="119"/>
        <end position="140"/>
    </location>
</feature>
<evidence type="ECO:0008006" key="9">
    <source>
        <dbReference type="Google" id="ProtNLM"/>
    </source>
</evidence>
<accession>A0A8H7BUK2</accession>
<protein>
    <recommendedName>
        <fullName evidence="9">MFS transporter</fullName>
    </recommendedName>
</protein>
<comment type="caution">
    <text evidence="7">The sequence shown here is derived from an EMBL/GenBank/DDBJ whole genome shotgun (WGS) entry which is preliminary data.</text>
</comment>
<evidence type="ECO:0000256" key="6">
    <source>
        <dbReference type="SAM" id="Phobius"/>
    </source>
</evidence>
<feature type="transmembrane region" description="Helical" evidence="6">
    <location>
        <begin position="53"/>
        <end position="75"/>
    </location>
</feature>
<evidence type="ECO:0000256" key="2">
    <source>
        <dbReference type="ARBA" id="ARBA00022448"/>
    </source>
</evidence>
<dbReference type="OrthoDB" id="1935484at2759"/>
<keyword evidence="3 6" id="KW-0812">Transmembrane</keyword>
<dbReference type="Proteomes" id="UP000605846">
    <property type="component" value="Unassembled WGS sequence"/>
</dbReference>
<evidence type="ECO:0000313" key="8">
    <source>
        <dbReference type="Proteomes" id="UP000605846"/>
    </source>
</evidence>
<sequence>MSAIPYVGAVVIMIFLAHSSDRLGDRAYHAIAGASICLIGYVLLISFTSREALFTAVCIAVSGIFVINPVVNAWLTSNISPDMKKSVATAMAVSANNSAGLVGSNIYRASDAPRYIRGHTINIVFISLCIILIGLQRFLLRRQNIIRDERRKQSEADTLEETNRNHDVADDGAIDFDYRL</sequence>
<dbReference type="PANTHER" id="PTHR43791">
    <property type="entry name" value="PERMEASE-RELATED"/>
    <property type="match status" value="1"/>
</dbReference>
<dbReference type="GO" id="GO:0016020">
    <property type="term" value="C:membrane"/>
    <property type="evidence" value="ECO:0007669"/>
    <property type="project" value="UniProtKB-SubCell"/>
</dbReference>
<dbReference type="AlphaFoldDB" id="A0A8H7BUK2"/>
<name>A0A8H7BUK2_9FUNG</name>
<reference evidence="7" key="1">
    <citation type="submission" date="2020-01" db="EMBL/GenBank/DDBJ databases">
        <title>Genome Sequencing of Three Apophysomyces-Like Fungal Strains Confirms a Novel Fungal Genus in the Mucoromycota with divergent Burkholderia-like Endosymbiotic Bacteria.</title>
        <authorList>
            <person name="Stajich J.E."/>
            <person name="Macias A.M."/>
            <person name="Carter-House D."/>
            <person name="Lovett B."/>
            <person name="Kasson L.R."/>
            <person name="Berry K."/>
            <person name="Grigoriev I."/>
            <person name="Chang Y."/>
            <person name="Spatafora J."/>
            <person name="Kasson M.T."/>
        </authorList>
    </citation>
    <scope>NUCLEOTIDE SEQUENCE</scope>
    <source>
        <strain evidence="7">NRRL A-21654</strain>
    </source>
</reference>
<keyword evidence="2" id="KW-0813">Transport</keyword>
<evidence type="ECO:0000256" key="4">
    <source>
        <dbReference type="ARBA" id="ARBA00022989"/>
    </source>
</evidence>
<dbReference type="InterPro" id="IPR036259">
    <property type="entry name" value="MFS_trans_sf"/>
</dbReference>
<dbReference type="PANTHER" id="PTHR43791:SF36">
    <property type="entry name" value="TRANSPORTER, PUTATIVE (AFU_ORTHOLOGUE AFUA_6G08340)-RELATED"/>
    <property type="match status" value="1"/>
</dbReference>
<gene>
    <name evidence="7" type="ORF">EC973_007860</name>
</gene>
<comment type="subcellular location">
    <subcellularLocation>
        <location evidence="1">Membrane</location>
        <topology evidence="1">Multi-pass membrane protein</topology>
    </subcellularLocation>
</comment>
<evidence type="ECO:0000313" key="7">
    <source>
        <dbReference type="EMBL" id="KAF7727247.1"/>
    </source>
</evidence>